<dbReference type="EMBL" id="VSSQ01028731">
    <property type="protein sequence ID" value="MPM78562.1"/>
    <property type="molecule type" value="Genomic_DNA"/>
</dbReference>
<protein>
    <recommendedName>
        <fullName evidence="1">Thoeris anti-defense 2-like domain-containing protein</fullName>
    </recommendedName>
</protein>
<comment type="caution">
    <text evidence="2">The sequence shown here is derived from an EMBL/GenBank/DDBJ whole genome shotgun (WGS) entry which is preliminary data.</text>
</comment>
<proteinExistence type="predicted"/>
<evidence type="ECO:0000259" key="1">
    <source>
        <dbReference type="Pfam" id="PF11195"/>
    </source>
</evidence>
<dbReference type="AlphaFoldDB" id="A0A645CP71"/>
<sequence>MKRFVAQEFKVKAVFLDEQNAVEDAIVLGKGLVSANNGYLVARINGVDKTLGTTDVLFLAQDGTLHTMEKSLFCSLFSEYEIPTYSFGQAMDLIAGGKKVARKIWGEGVYLTLICPAVEMNPFVAIFDGVLKPYVPGSDTMLAEDFVEVE</sequence>
<organism evidence="2">
    <name type="scientific">bioreactor metagenome</name>
    <dbReference type="NCBI Taxonomy" id="1076179"/>
    <lineage>
        <taxon>unclassified sequences</taxon>
        <taxon>metagenomes</taxon>
        <taxon>ecological metagenomes</taxon>
    </lineage>
</organism>
<accession>A0A645CP71</accession>
<dbReference type="Pfam" id="PF11195">
    <property type="entry name" value="Tad2-like"/>
    <property type="match status" value="1"/>
</dbReference>
<feature type="domain" description="Thoeris anti-defense 2-like" evidence="1">
    <location>
        <begin position="86"/>
        <end position="145"/>
    </location>
</feature>
<reference evidence="2" key="1">
    <citation type="submission" date="2019-08" db="EMBL/GenBank/DDBJ databases">
        <authorList>
            <person name="Kucharzyk K."/>
            <person name="Murdoch R.W."/>
            <person name="Higgins S."/>
            <person name="Loffler F."/>
        </authorList>
    </citation>
    <scope>NUCLEOTIDE SEQUENCE</scope>
</reference>
<dbReference type="InterPro" id="IPR021361">
    <property type="entry name" value="Tad2-like_dom"/>
</dbReference>
<evidence type="ECO:0000313" key="2">
    <source>
        <dbReference type="EMBL" id="MPM78562.1"/>
    </source>
</evidence>
<name>A0A645CP71_9ZZZZ</name>
<gene>
    <name evidence="2" type="ORF">SDC9_125573</name>
</gene>